<name>A0A2T0B6T5_9CLOT</name>
<dbReference type="PROSITE" id="PS50943">
    <property type="entry name" value="HTH_CROC1"/>
    <property type="match status" value="1"/>
</dbReference>
<sequence>MKVTIQDIANMVGVSKSTVSRYLNGGYVSEDNMKKISEAVDKTGFRSNYFATRLKSNKSRLIGVIIPRLDSFTAMKILKSMNKRLEEKGYQVIILTSELDKDRELNHMAKLHQQGVDGIIVMAVDITKENIALVNKLSIPILFTGQKNSLVKCIKINDIKAGRILGEHIKSKGHKNIVFLGVAEDDKAVGIERKEGFCQVFKDSDCTINFVETDFSFNKAYEVAKKAISYKPTVVVGATDNIVLGFIRYAFEKGYKIPEDISVAGFGGYDVGLAVHPTITTVWIDYEALGEKAAESIVASIELKELEEDVEIPLELIERESIRNLNK</sequence>
<evidence type="ECO:0000256" key="2">
    <source>
        <dbReference type="ARBA" id="ARBA00023125"/>
    </source>
</evidence>
<dbReference type="RefSeq" id="WP_207655402.1">
    <property type="nucleotide sequence ID" value="NZ_PVXQ01000062.1"/>
</dbReference>
<gene>
    <name evidence="6" type="primary">ccpA_4</name>
    <name evidence="6" type="ORF">CLVI_33270</name>
</gene>
<dbReference type="Pfam" id="PF00356">
    <property type="entry name" value="LacI"/>
    <property type="match status" value="1"/>
</dbReference>
<evidence type="ECO:0000256" key="3">
    <source>
        <dbReference type="ARBA" id="ARBA00023163"/>
    </source>
</evidence>
<dbReference type="InterPro" id="IPR028082">
    <property type="entry name" value="Peripla_BP_I"/>
</dbReference>
<evidence type="ECO:0000259" key="5">
    <source>
        <dbReference type="PROSITE" id="PS50943"/>
    </source>
</evidence>
<dbReference type="GO" id="GO:0003700">
    <property type="term" value="F:DNA-binding transcription factor activity"/>
    <property type="evidence" value="ECO:0007669"/>
    <property type="project" value="TreeGrafter"/>
</dbReference>
<organism evidence="6 7">
    <name type="scientific">Clostridium vincentii</name>
    <dbReference type="NCBI Taxonomy" id="52704"/>
    <lineage>
        <taxon>Bacteria</taxon>
        <taxon>Bacillati</taxon>
        <taxon>Bacillota</taxon>
        <taxon>Clostridia</taxon>
        <taxon>Eubacteriales</taxon>
        <taxon>Clostridiaceae</taxon>
        <taxon>Clostridium</taxon>
    </lineage>
</organism>
<proteinExistence type="predicted"/>
<dbReference type="PANTHER" id="PTHR30146">
    <property type="entry name" value="LACI-RELATED TRANSCRIPTIONAL REPRESSOR"/>
    <property type="match status" value="1"/>
</dbReference>
<dbReference type="Gene3D" id="3.40.50.2300">
    <property type="match status" value="2"/>
</dbReference>
<dbReference type="PROSITE" id="PS00356">
    <property type="entry name" value="HTH_LACI_1"/>
    <property type="match status" value="1"/>
</dbReference>
<dbReference type="SMART" id="SM00354">
    <property type="entry name" value="HTH_LACI"/>
    <property type="match status" value="1"/>
</dbReference>
<feature type="domain" description="HTH lacI-type" evidence="4">
    <location>
        <begin position="3"/>
        <end position="56"/>
    </location>
</feature>
<dbReference type="Gene3D" id="1.10.260.40">
    <property type="entry name" value="lambda repressor-like DNA-binding domains"/>
    <property type="match status" value="1"/>
</dbReference>
<accession>A0A2T0B6T5</accession>
<dbReference type="PROSITE" id="PS50932">
    <property type="entry name" value="HTH_LACI_2"/>
    <property type="match status" value="1"/>
</dbReference>
<dbReference type="InterPro" id="IPR010982">
    <property type="entry name" value="Lambda_DNA-bd_dom_sf"/>
</dbReference>
<dbReference type="SUPFAM" id="SSF53822">
    <property type="entry name" value="Periplasmic binding protein-like I"/>
    <property type="match status" value="1"/>
</dbReference>
<dbReference type="EMBL" id="PVXQ01000062">
    <property type="protein sequence ID" value="PRR79575.1"/>
    <property type="molecule type" value="Genomic_DNA"/>
</dbReference>
<protein>
    <submittedName>
        <fullName evidence="6">Catabolite control protein A</fullName>
    </submittedName>
</protein>
<keyword evidence="2" id="KW-0238">DNA-binding</keyword>
<evidence type="ECO:0000259" key="4">
    <source>
        <dbReference type="PROSITE" id="PS50932"/>
    </source>
</evidence>
<reference evidence="6 7" key="1">
    <citation type="submission" date="2018-03" db="EMBL/GenBank/DDBJ databases">
        <title>Genome sequence of Clostridium vincentii DSM 10228.</title>
        <authorList>
            <person name="Poehlein A."/>
            <person name="Daniel R."/>
        </authorList>
    </citation>
    <scope>NUCLEOTIDE SEQUENCE [LARGE SCALE GENOMIC DNA]</scope>
    <source>
        <strain evidence="6 7">DSM 10228</strain>
    </source>
</reference>
<dbReference type="InterPro" id="IPR000843">
    <property type="entry name" value="HTH_LacI"/>
</dbReference>
<evidence type="ECO:0000313" key="7">
    <source>
        <dbReference type="Proteomes" id="UP000239471"/>
    </source>
</evidence>
<dbReference type="SUPFAM" id="SSF47413">
    <property type="entry name" value="lambda repressor-like DNA-binding domains"/>
    <property type="match status" value="1"/>
</dbReference>
<dbReference type="Proteomes" id="UP000239471">
    <property type="component" value="Unassembled WGS sequence"/>
</dbReference>
<dbReference type="CDD" id="cd01392">
    <property type="entry name" value="HTH_LacI"/>
    <property type="match status" value="1"/>
</dbReference>
<keyword evidence="1" id="KW-0805">Transcription regulation</keyword>
<dbReference type="InterPro" id="IPR001761">
    <property type="entry name" value="Peripla_BP/Lac1_sug-bd_dom"/>
</dbReference>
<keyword evidence="7" id="KW-1185">Reference proteome</keyword>
<dbReference type="PANTHER" id="PTHR30146:SF154">
    <property type="entry name" value="TRANSCRIPTION REGULATOR, MEMBER OF GALR FAMILY"/>
    <property type="match status" value="1"/>
</dbReference>
<dbReference type="CDD" id="cd01542">
    <property type="entry name" value="PBP1_TreR-like"/>
    <property type="match status" value="1"/>
</dbReference>
<evidence type="ECO:0000313" key="6">
    <source>
        <dbReference type="EMBL" id="PRR79575.1"/>
    </source>
</evidence>
<keyword evidence="3" id="KW-0804">Transcription</keyword>
<feature type="domain" description="HTH cro/C1-type" evidence="5">
    <location>
        <begin position="2"/>
        <end position="50"/>
    </location>
</feature>
<evidence type="ECO:0000256" key="1">
    <source>
        <dbReference type="ARBA" id="ARBA00023015"/>
    </source>
</evidence>
<dbReference type="GO" id="GO:0000976">
    <property type="term" value="F:transcription cis-regulatory region binding"/>
    <property type="evidence" value="ECO:0007669"/>
    <property type="project" value="TreeGrafter"/>
</dbReference>
<dbReference type="Pfam" id="PF00532">
    <property type="entry name" value="Peripla_BP_1"/>
    <property type="match status" value="1"/>
</dbReference>
<dbReference type="AlphaFoldDB" id="A0A2T0B6T5"/>
<comment type="caution">
    <text evidence="6">The sequence shown here is derived from an EMBL/GenBank/DDBJ whole genome shotgun (WGS) entry which is preliminary data.</text>
</comment>
<dbReference type="InterPro" id="IPR001387">
    <property type="entry name" value="Cro/C1-type_HTH"/>
</dbReference>